<gene>
    <name evidence="10" type="ORF">BN850_0091600</name>
</gene>
<reference evidence="10" key="1">
    <citation type="submission" date="2013-05" db="EMBL/GenBank/DDBJ databases">
        <title>Draft genome sequences of six wheat associated Fusarium spp. isolates.</title>
        <authorList>
            <person name="Moolhuijzen P.M."/>
            <person name="Manners J.M."/>
            <person name="Wilcox S."/>
            <person name="Bellgard M.I."/>
            <person name="Gardiner D.M."/>
        </authorList>
    </citation>
    <scope>NUCLEOTIDE SEQUENCE</scope>
    <source>
        <strain evidence="10">CS3069</strain>
    </source>
</reference>
<dbReference type="PANTHER" id="PTHR23501:SF189">
    <property type="entry name" value="DRUG TRANSPORTER, PUTATIVE (AFU_ORTHOLOGUE AFUA_4G03920)-RELATED"/>
    <property type="match status" value="1"/>
</dbReference>
<comment type="subcellular location">
    <subcellularLocation>
        <location evidence="1">Endomembrane system</location>
        <topology evidence="1">Multi-pass membrane protein</topology>
    </subcellularLocation>
</comment>
<comment type="caution">
    <text evidence="10">The sequence shown here is derived from an EMBL/GenBank/DDBJ whole genome shotgun (WGS) entry which is preliminary data.</text>
</comment>
<evidence type="ECO:0000256" key="8">
    <source>
        <dbReference type="SAM" id="Phobius"/>
    </source>
</evidence>
<dbReference type="GO" id="GO:0005886">
    <property type="term" value="C:plasma membrane"/>
    <property type="evidence" value="ECO:0007669"/>
    <property type="project" value="TreeGrafter"/>
</dbReference>
<protein>
    <submittedName>
        <fullName evidence="10">WGS project CBMI000000000 data, contig CS3069_c002794</fullName>
    </submittedName>
</protein>
<feature type="transmembrane region" description="Helical" evidence="8">
    <location>
        <begin position="85"/>
        <end position="105"/>
    </location>
</feature>
<evidence type="ECO:0000256" key="1">
    <source>
        <dbReference type="ARBA" id="ARBA00004127"/>
    </source>
</evidence>
<keyword evidence="3" id="KW-0813">Transport</keyword>
<feature type="domain" description="Major facilitator superfamily (MFS) profile" evidence="9">
    <location>
        <begin position="52"/>
        <end position="309"/>
    </location>
</feature>
<proteinExistence type="inferred from homology"/>
<dbReference type="Pfam" id="PF07690">
    <property type="entry name" value="MFS_1"/>
    <property type="match status" value="1"/>
</dbReference>
<feature type="transmembrane region" description="Helical" evidence="8">
    <location>
        <begin position="175"/>
        <end position="197"/>
    </location>
</feature>
<accession>A0A090MHA7</accession>
<name>A0A090MHA7_9HYPO</name>
<feature type="transmembrane region" description="Helical" evidence="8">
    <location>
        <begin position="242"/>
        <end position="264"/>
    </location>
</feature>
<dbReference type="SUPFAM" id="SSF103473">
    <property type="entry name" value="MFS general substrate transporter"/>
    <property type="match status" value="1"/>
</dbReference>
<dbReference type="PANTHER" id="PTHR23501">
    <property type="entry name" value="MAJOR FACILITATOR SUPERFAMILY"/>
    <property type="match status" value="1"/>
</dbReference>
<dbReference type="EMBL" id="CBMI010002792">
    <property type="protein sequence ID" value="CEG05060.1"/>
    <property type="molecule type" value="Genomic_DNA"/>
</dbReference>
<evidence type="ECO:0000256" key="7">
    <source>
        <dbReference type="ARBA" id="ARBA00023180"/>
    </source>
</evidence>
<keyword evidence="5 8" id="KW-1133">Transmembrane helix</keyword>
<dbReference type="InterPro" id="IPR020846">
    <property type="entry name" value="MFS_dom"/>
</dbReference>
<feature type="transmembrane region" description="Helical" evidence="8">
    <location>
        <begin position="209"/>
        <end position="230"/>
    </location>
</feature>
<evidence type="ECO:0000256" key="3">
    <source>
        <dbReference type="ARBA" id="ARBA00022448"/>
    </source>
</evidence>
<feature type="transmembrane region" description="Helical" evidence="8">
    <location>
        <begin position="276"/>
        <end position="293"/>
    </location>
</feature>
<dbReference type="Gene3D" id="1.20.1250.20">
    <property type="entry name" value="MFS general substrate transporter like domains"/>
    <property type="match status" value="1"/>
</dbReference>
<evidence type="ECO:0000256" key="6">
    <source>
        <dbReference type="ARBA" id="ARBA00023136"/>
    </source>
</evidence>
<dbReference type="AlphaFoldDB" id="A0A090MHA7"/>
<feature type="transmembrane region" description="Helical" evidence="8">
    <location>
        <begin position="117"/>
        <end position="135"/>
    </location>
</feature>
<sequence length="309" mass="33288">MADSRSADANVVMGRDLGSTNTIVVDGGSENGKTHQFSEQTNYVPKRAIITIFLACASVDLLALMDQTMLATSLYIIGNALGSTAQVSWIASGYFITSTVGQLMYGRLSDIWSRKIILLMGLAIFFIGSLASSLARSVLQLTIFRAFTGIGGGGLMTVAQLIVSDVVPLRERGKYQGILGAVVAIANGIGPVIGGALSSSSEDSWRWIFRMQLPLTLLTTLCVLFFMPLKNVEGDWKLKLKAVDFFGIFLALTGMTVAILGLTWGGNDYAWNSTQVITTLVVGTAASVAFMLWQWKGPKYPLIPCKHLQ</sequence>
<dbReference type="GO" id="GO:0012505">
    <property type="term" value="C:endomembrane system"/>
    <property type="evidence" value="ECO:0007669"/>
    <property type="project" value="UniProtKB-SubCell"/>
</dbReference>
<feature type="transmembrane region" description="Helical" evidence="8">
    <location>
        <begin position="141"/>
        <end position="163"/>
    </location>
</feature>
<dbReference type="PROSITE" id="PS50850">
    <property type="entry name" value="MFS"/>
    <property type="match status" value="1"/>
</dbReference>
<dbReference type="InterPro" id="IPR036259">
    <property type="entry name" value="MFS_trans_sf"/>
</dbReference>
<dbReference type="PRINTS" id="PR01036">
    <property type="entry name" value="TCRTETB"/>
</dbReference>
<comment type="similarity">
    <text evidence="2">Belongs to the major facilitator superfamily.</text>
</comment>
<keyword evidence="4 8" id="KW-0812">Transmembrane</keyword>
<keyword evidence="6 8" id="KW-0472">Membrane</keyword>
<organism evidence="10">
    <name type="scientific">Fusarium clavum</name>
    <dbReference type="NCBI Taxonomy" id="2594811"/>
    <lineage>
        <taxon>Eukaryota</taxon>
        <taxon>Fungi</taxon>
        <taxon>Dikarya</taxon>
        <taxon>Ascomycota</taxon>
        <taxon>Pezizomycotina</taxon>
        <taxon>Sordariomycetes</taxon>
        <taxon>Hypocreomycetidae</taxon>
        <taxon>Hypocreales</taxon>
        <taxon>Nectriaceae</taxon>
        <taxon>Fusarium</taxon>
        <taxon>Fusarium incarnatum-equiseti species complex</taxon>
    </lineage>
</organism>
<evidence type="ECO:0000256" key="4">
    <source>
        <dbReference type="ARBA" id="ARBA00022692"/>
    </source>
</evidence>
<dbReference type="InterPro" id="IPR011701">
    <property type="entry name" value="MFS"/>
</dbReference>
<evidence type="ECO:0000259" key="9">
    <source>
        <dbReference type="PROSITE" id="PS50850"/>
    </source>
</evidence>
<evidence type="ECO:0000256" key="5">
    <source>
        <dbReference type="ARBA" id="ARBA00022989"/>
    </source>
</evidence>
<dbReference type="FunFam" id="1.20.1720.10:FF:000013">
    <property type="entry name" value="Related to multidrug resistance proteins"/>
    <property type="match status" value="1"/>
</dbReference>
<evidence type="ECO:0000313" key="10">
    <source>
        <dbReference type="EMBL" id="CEG05060.1"/>
    </source>
</evidence>
<dbReference type="GO" id="GO:0046943">
    <property type="term" value="F:carboxylic acid transmembrane transporter activity"/>
    <property type="evidence" value="ECO:0007669"/>
    <property type="project" value="UniProtKB-ARBA"/>
</dbReference>
<evidence type="ECO:0000256" key="2">
    <source>
        <dbReference type="ARBA" id="ARBA00008335"/>
    </source>
</evidence>
<keyword evidence="7" id="KW-0325">Glycoprotein</keyword>